<gene>
    <name evidence="13" type="ORF">B7P43_G10977</name>
</gene>
<dbReference type="GO" id="GO:0016020">
    <property type="term" value="C:membrane"/>
    <property type="evidence" value="ECO:0007669"/>
    <property type="project" value="UniProtKB-SubCell"/>
</dbReference>
<comment type="catalytic activity">
    <reaction evidence="11">
        <text>[Wnt protein]-L-serine + (9Z)-hexadecenoyl-CoA = [Wnt protein]-O-(9Z)-hexadecenoyl-L-serine + CoA</text>
        <dbReference type="Rhea" id="RHEA:45336"/>
        <dbReference type="Rhea" id="RHEA-COMP:11170"/>
        <dbReference type="Rhea" id="RHEA-COMP:11171"/>
        <dbReference type="ChEBI" id="CHEBI:29999"/>
        <dbReference type="ChEBI" id="CHEBI:57287"/>
        <dbReference type="ChEBI" id="CHEBI:61540"/>
        <dbReference type="ChEBI" id="CHEBI:85189"/>
        <dbReference type="EC" id="2.3.1.250"/>
    </reaction>
</comment>
<dbReference type="FunCoup" id="A0A2J7R5Q2">
    <property type="interactions" value="368"/>
</dbReference>
<evidence type="ECO:0000256" key="10">
    <source>
        <dbReference type="ARBA" id="ARBA00040371"/>
    </source>
</evidence>
<dbReference type="EC" id="2.3.1.250" evidence="9"/>
<dbReference type="PANTHER" id="PTHR13906">
    <property type="entry name" value="PORCUPINE"/>
    <property type="match status" value="1"/>
</dbReference>
<comment type="similarity">
    <text evidence="8">Belongs to the membrane-bound acyltransferase family. Porcupine subfamily.</text>
</comment>
<evidence type="ECO:0000256" key="8">
    <source>
        <dbReference type="ARBA" id="ARBA00038269"/>
    </source>
</evidence>
<dbReference type="GO" id="GO:1990698">
    <property type="term" value="F:palmitoleoyltransferase activity"/>
    <property type="evidence" value="ECO:0007669"/>
    <property type="project" value="UniProtKB-EC"/>
</dbReference>
<evidence type="ECO:0000256" key="5">
    <source>
        <dbReference type="ARBA" id="ARBA00022989"/>
    </source>
</evidence>
<reference evidence="13 14" key="1">
    <citation type="submission" date="2017-12" db="EMBL/GenBank/DDBJ databases">
        <title>Hemimetabolous genomes reveal molecular basis of termite eusociality.</title>
        <authorList>
            <person name="Harrison M.C."/>
            <person name="Jongepier E."/>
            <person name="Robertson H.M."/>
            <person name="Arning N."/>
            <person name="Bitard-Feildel T."/>
            <person name="Chao H."/>
            <person name="Childers C.P."/>
            <person name="Dinh H."/>
            <person name="Doddapaneni H."/>
            <person name="Dugan S."/>
            <person name="Gowin J."/>
            <person name="Greiner C."/>
            <person name="Han Y."/>
            <person name="Hu H."/>
            <person name="Hughes D.S.T."/>
            <person name="Huylmans A.-K."/>
            <person name="Kemena C."/>
            <person name="Kremer L.P.M."/>
            <person name="Lee S.L."/>
            <person name="Lopez-Ezquerra A."/>
            <person name="Mallet L."/>
            <person name="Monroy-Kuhn J.M."/>
            <person name="Moser A."/>
            <person name="Murali S.C."/>
            <person name="Muzny D.M."/>
            <person name="Otani S."/>
            <person name="Piulachs M.-D."/>
            <person name="Poelchau M."/>
            <person name="Qu J."/>
            <person name="Schaub F."/>
            <person name="Wada-Katsumata A."/>
            <person name="Worley K.C."/>
            <person name="Xie Q."/>
            <person name="Ylla G."/>
            <person name="Poulsen M."/>
            <person name="Gibbs R.A."/>
            <person name="Schal C."/>
            <person name="Richards S."/>
            <person name="Belles X."/>
            <person name="Korb J."/>
            <person name="Bornberg-Bauer E."/>
        </authorList>
    </citation>
    <scope>NUCLEOTIDE SEQUENCE [LARGE SCALE GENOMIC DNA]</scope>
    <source>
        <tissue evidence="13">Whole body</tissue>
    </source>
</reference>
<dbReference type="GO" id="GO:0030258">
    <property type="term" value="P:lipid modification"/>
    <property type="evidence" value="ECO:0007669"/>
    <property type="project" value="TreeGrafter"/>
</dbReference>
<dbReference type="InterPro" id="IPR004299">
    <property type="entry name" value="MBOAT_fam"/>
</dbReference>
<keyword evidence="5 12" id="KW-1133">Transmembrane helix</keyword>
<dbReference type="GO" id="GO:0016055">
    <property type="term" value="P:Wnt signaling pathway"/>
    <property type="evidence" value="ECO:0007669"/>
    <property type="project" value="UniProtKB-KW"/>
</dbReference>
<keyword evidence="3" id="KW-0879">Wnt signaling pathway</keyword>
<evidence type="ECO:0000256" key="7">
    <source>
        <dbReference type="ARBA" id="ARBA00023315"/>
    </source>
</evidence>
<evidence type="ECO:0000256" key="2">
    <source>
        <dbReference type="ARBA" id="ARBA00022679"/>
    </source>
</evidence>
<keyword evidence="14" id="KW-1185">Reference proteome</keyword>
<feature type="transmembrane region" description="Helical" evidence="12">
    <location>
        <begin position="229"/>
        <end position="250"/>
    </location>
</feature>
<evidence type="ECO:0000313" key="14">
    <source>
        <dbReference type="Proteomes" id="UP000235965"/>
    </source>
</evidence>
<dbReference type="Proteomes" id="UP000235965">
    <property type="component" value="Unassembled WGS sequence"/>
</dbReference>
<protein>
    <recommendedName>
        <fullName evidence="10">Protein-serine O-palmitoleoyltransferase porcupine</fullName>
        <ecNumber evidence="9">2.3.1.250</ecNumber>
    </recommendedName>
</protein>
<evidence type="ECO:0000313" key="13">
    <source>
        <dbReference type="EMBL" id="PNF36150.1"/>
    </source>
</evidence>
<dbReference type="GO" id="GO:0005783">
    <property type="term" value="C:endoplasmic reticulum"/>
    <property type="evidence" value="ECO:0007669"/>
    <property type="project" value="TreeGrafter"/>
</dbReference>
<feature type="transmembrane region" description="Helical" evidence="12">
    <location>
        <begin position="351"/>
        <end position="371"/>
    </location>
</feature>
<feature type="transmembrane region" description="Helical" evidence="12">
    <location>
        <begin position="28"/>
        <end position="46"/>
    </location>
</feature>
<comment type="subcellular location">
    <subcellularLocation>
        <location evidence="1">Membrane</location>
        <topology evidence="1">Multi-pass membrane protein</topology>
    </subcellularLocation>
</comment>
<dbReference type="InParanoid" id="A0A2J7R5Q2"/>
<keyword evidence="6 12" id="KW-0472">Membrane</keyword>
<dbReference type="GO" id="GO:0017147">
    <property type="term" value="F:Wnt-protein binding"/>
    <property type="evidence" value="ECO:0007669"/>
    <property type="project" value="TreeGrafter"/>
</dbReference>
<dbReference type="GO" id="GO:0061355">
    <property type="term" value="P:Wnt protein secretion"/>
    <property type="evidence" value="ECO:0007669"/>
    <property type="project" value="TreeGrafter"/>
</dbReference>
<dbReference type="STRING" id="105785.A0A2J7R5Q2"/>
<dbReference type="InterPro" id="IPR049941">
    <property type="entry name" value="LPLAT_7/PORCN-like"/>
</dbReference>
<evidence type="ECO:0000256" key="6">
    <source>
        <dbReference type="ARBA" id="ARBA00023136"/>
    </source>
</evidence>
<proteinExistence type="inferred from homology"/>
<evidence type="ECO:0000256" key="9">
    <source>
        <dbReference type="ARBA" id="ARBA00038867"/>
    </source>
</evidence>
<evidence type="ECO:0000256" key="12">
    <source>
        <dbReference type="SAM" id="Phobius"/>
    </source>
</evidence>
<dbReference type="PANTHER" id="PTHR13906:SF12">
    <property type="entry name" value="PROTEIN-SERINE O-PALMITOLEOYLTRANSFERASE PORCUPINE"/>
    <property type="match status" value="1"/>
</dbReference>
<accession>A0A2J7R5Q2</accession>
<organism evidence="13 14">
    <name type="scientific">Cryptotermes secundus</name>
    <dbReference type="NCBI Taxonomy" id="105785"/>
    <lineage>
        <taxon>Eukaryota</taxon>
        <taxon>Metazoa</taxon>
        <taxon>Ecdysozoa</taxon>
        <taxon>Arthropoda</taxon>
        <taxon>Hexapoda</taxon>
        <taxon>Insecta</taxon>
        <taxon>Pterygota</taxon>
        <taxon>Neoptera</taxon>
        <taxon>Polyneoptera</taxon>
        <taxon>Dictyoptera</taxon>
        <taxon>Blattodea</taxon>
        <taxon>Blattoidea</taxon>
        <taxon>Termitoidae</taxon>
        <taxon>Kalotermitidae</taxon>
        <taxon>Cryptotermitinae</taxon>
        <taxon>Cryptotermes</taxon>
    </lineage>
</organism>
<keyword evidence="2" id="KW-0808">Transferase</keyword>
<dbReference type="Pfam" id="PF03062">
    <property type="entry name" value="MBOAT"/>
    <property type="match status" value="1"/>
</dbReference>
<feature type="transmembrane region" description="Helical" evidence="12">
    <location>
        <begin position="309"/>
        <end position="331"/>
    </location>
</feature>
<sequence length="372" mass="42297">MYYIVGFTVGAYLCLFLVSRLLKKHRGPIVGMASVAFLIVCELCFVNRTEWHKIRGAQMLVAMKVISVAFDTDFGALQCLPSPAEFTGYVLCVGTCVFGPWVPYRDYISIFNKPLWVSTAACDLYPHVTYSFLELCQTSLRIMQITDRSGTTIMHLWWIAYRDALSFRSSHYFICFLSEASAIMSGFGHHEDEPWSLSVARPQFIEIPRSLVQVVVYWNVPMHNWLKNYVFRTTKPLGSFAAILSTYAVSSLLHGLNFQLVAVLLSLGAYTYVEYVLRQKLATVFGACIQVRPCRRDCSHRNKEKRLTVVLGNMGLGLVAMFHLSYLGVMFDMSSKLQEEGYNYAHTLAKWSVLGYASHWIALGTYIFYLLV</sequence>
<dbReference type="OrthoDB" id="5968863at2759"/>
<evidence type="ECO:0000256" key="1">
    <source>
        <dbReference type="ARBA" id="ARBA00004141"/>
    </source>
</evidence>
<feature type="transmembrane region" description="Helical" evidence="12">
    <location>
        <begin position="256"/>
        <end position="273"/>
    </location>
</feature>
<evidence type="ECO:0000256" key="4">
    <source>
        <dbReference type="ARBA" id="ARBA00022692"/>
    </source>
</evidence>
<keyword evidence="4 12" id="KW-0812">Transmembrane</keyword>
<dbReference type="EMBL" id="NEVH01006991">
    <property type="protein sequence ID" value="PNF36150.1"/>
    <property type="molecule type" value="Genomic_DNA"/>
</dbReference>
<dbReference type="AlphaFoldDB" id="A0A2J7R5Q2"/>
<comment type="caution">
    <text evidence="13">The sequence shown here is derived from an EMBL/GenBank/DDBJ whole genome shotgun (WGS) entry which is preliminary data.</text>
</comment>
<evidence type="ECO:0000256" key="3">
    <source>
        <dbReference type="ARBA" id="ARBA00022687"/>
    </source>
</evidence>
<evidence type="ECO:0000256" key="11">
    <source>
        <dbReference type="ARBA" id="ARBA00047978"/>
    </source>
</evidence>
<keyword evidence="7" id="KW-0012">Acyltransferase</keyword>
<name>A0A2J7R5Q2_9NEOP</name>
<feature type="transmembrane region" description="Helical" evidence="12">
    <location>
        <begin position="5"/>
        <end position="22"/>
    </location>
</feature>